<dbReference type="PANTHER" id="PTHR43280">
    <property type="entry name" value="ARAC-FAMILY TRANSCRIPTIONAL REGULATOR"/>
    <property type="match status" value="1"/>
</dbReference>
<dbReference type="SUPFAM" id="SSF46689">
    <property type="entry name" value="Homeodomain-like"/>
    <property type="match status" value="1"/>
</dbReference>
<gene>
    <name evidence="6" type="ORF">EII40_08670</name>
</gene>
<dbReference type="Gene3D" id="1.10.10.60">
    <property type="entry name" value="Homeodomain-like"/>
    <property type="match status" value="2"/>
</dbReference>
<reference evidence="6 7" key="1">
    <citation type="submission" date="2018-11" db="EMBL/GenBank/DDBJ databases">
        <title>Genomes From Bacteria Associated with the Canine Oral Cavity: a Test Case for Automated Genome-Based Taxonomic Assignment.</title>
        <authorList>
            <person name="Coil D.A."/>
            <person name="Jospin G."/>
            <person name="Darling A.E."/>
            <person name="Wallis C."/>
            <person name="Davis I.J."/>
            <person name="Harris S."/>
            <person name="Eisen J.A."/>
            <person name="Holcombe L.J."/>
            <person name="O'Flynn C."/>
        </authorList>
    </citation>
    <scope>NUCLEOTIDE SEQUENCE [LARGE SCALE GENOMIC DNA]</scope>
    <source>
        <strain evidence="6 7">OH2617_COT-023</strain>
    </source>
</reference>
<feature type="domain" description="HTH araC/xylS-type" evidence="5">
    <location>
        <begin position="519"/>
        <end position="620"/>
    </location>
</feature>
<dbReference type="PROSITE" id="PS00041">
    <property type="entry name" value="HTH_ARAC_FAMILY_1"/>
    <property type="match status" value="1"/>
</dbReference>
<dbReference type="EMBL" id="RQYS01000034">
    <property type="protein sequence ID" value="RRD59877.1"/>
    <property type="molecule type" value="Genomic_DNA"/>
</dbReference>
<keyword evidence="4" id="KW-1133">Transmembrane helix</keyword>
<keyword evidence="1" id="KW-0805">Transcription regulation</keyword>
<name>A0A3P1XPR0_TANFO</name>
<evidence type="ECO:0000256" key="2">
    <source>
        <dbReference type="ARBA" id="ARBA00023125"/>
    </source>
</evidence>
<keyword evidence="3" id="KW-0804">Transcription</keyword>
<dbReference type="Pfam" id="PF12833">
    <property type="entry name" value="HTH_18"/>
    <property type="match status" value="1"/>
</dbReference>
<keyword evidence="4" id="KW-0472">Membrane</keyword>
<dbReference type="GO" id="GO:0003700">
    <property type="term" value="F:DNA-binding transcription factor activity"/>
    <property type="evidence" value="ECO:0007669"/>
    <property type="project" value="InterPro"/>
</dbReference>
<dbReference type="InterPro" id="IPR009057">
    <property type="entry name" value="Homeodomain-like_sf"/>
</dbReference>
<feature type="transmembrane region" description="Helical" evidence="4">
    <location>
        <begin position="12"/>
        <end position="34"/>
    </location>
</feature>
<dbReference type="PANTHER" id="PTHR43280:SF2">
    <property type="entry name" value="HTH-TYPE TRANSCRIPTIONAL REGULATOR EXSA"/>
    <property type="match status" value="1"/>
</dbReference>
<dbReference type="SMART" id="SM00342">
    <property type="entry name" value="HTH_ARAC"/>
    <property type="match status" value="1"/>
</dbReference>
<dbReference type="PROSITE" id="PS01124">
    <property type="entry name" value="HTH_ARAC_FAMILY_2"/>
    <property type="match status" value="1"/>
</dbReference>
<sequence>MQASICLVIRTLPVFIRQAIICFPILSFGILLVASGCRHHPDPLNEKELKSAYSQLNRGIVLSRQDPANALLTLDSTMLLAKQLNNDSLFAAALKTKGEACIFLGEYVTSDSCFNAVLDLDFRGNELIHIEVYTALSEQKNFTGNHLKAILLADTAYLLLKKEKPENEHLIEYKLFLNKGLAYFGLHKHDSMQLYMDKALELSKSLDNKNNTMFVYSYLGYFYYQLSDFVTAEKYLRDAYKLAVEAKNNEAISALLVSLSGAAIEQQKFDEGIQFCNEALRIDTEEINVRNKLTYIYNNKAEAYFHKKEFLLALAEADRSLAIAEQQKDSIQMIAACAILSKTYTSIKNYKKALYFSHYTLDLMHQSNTDWAKKEILYNDIANLYKQVGDRENAIRYLEMRVEAKDSAESKERYATIQELKTKYETEQKDQIIKTSGLLLQTQKQKNRWLMTICIFLLIFFISAYYQQRKKIQSHILLTQQNRKVAELTAKTFSPHCGNNYDNKNENGLSEEKSNNLLRELLSCMEEEKMYKNPSLTLDLLAEHIGTNRTYLSILINSRMKKGFVEYVNFYRVEEAKKILRNGNSKIAQIAIEAGFGSAQTFYSAFKQFEQLTPNEYRRACASEQKKVSE</sequence>
<dbReference type="SUPFAM" id="SSF48452">
    <property type="entry name" value="TPR-like"/>
    <property type="match status" value="2"/>
</dbReference>
<dbReference type="InterPro" id="IPR018062">
    <property type="entry name" value="HTH_AraC-typ_CS"/>
</dbReference>
<dbReference type="SMART" id="SM00028">
    <property type="entry name" value="TPR"/>
    <property type="match status" value="5"/>
</dbReference>
<accession>A0A3P1XPR0</accession>
<feature type="transmembrane region" description="Helical" evidence="4">
    <location>
        <begin position="449"/>
        <end position="466"/>
    </location>
</feature>
<evidence type="ECO:0000256" key="4">
    <source>
        <dbReference type="SAM" id="Phobius"/>
    </source>
</evidence>
<keyword evidence="4" id="KW-0812">Transmembrane</keyword>
<dbReference type="OrthoDB" id="1029553at2"/>
<dbReference type="Gene3D" id="1.25.40.10">
    <property type="entry name" value="Tetratricopeptide repeat domain"/>
    <property type="match status" value="2"/>
</dbReference>
<comment type="caution">
    <text evidence="6">The sequence shown here is derived from an EMBL/GenBank/DDBJ whole genome shotgun (WGS) entry which is preliminary data.</text>
</comment>
<evidence type="ECO:0000259" key="5">
    <source>
        <dbReference type="PROSITE" id="PS01124"/>
    </source>
</evidence>
<dbReference type="InterPro" id="IPR018060">
    <property type="entry name" value="HTH_AraC"/>
</dbReference>
<protein>
    <submittedName>
        <fullName evidence="6">Helix-turn-helix domain-containing protein</fullName>
    </submittedName>
</protein>
<dbReference type="InterPro" id="IPR011990">
    <property type="entry name" value="TPR-like_helical_dom_sf"/>
</dbReference>
<dbReference type="InterPro" id="IPR019734">
    <property type="entry name" value="TPR_rpt"/>
</dbReference>
<evidence type="ECO:0000256" key="1">
    <source>
        <dbReference type="ARBA" id="ARBA00023015"/>
    </source>
</evidence>
<dbReference type="AlphaFoldDB" id="A0A3P1XPR0"/>
<evidence type="ECO:0000313" key="7">
    <source>
        <dbReference type="Proteomes" id="UP000278609"/>
    </source>
</evidence>
<keyword evidence="2" id="KW-0238">DNA-binding</keyword>
<dbReference type="GO" id="GO:0043565">
    <property type="term" value="F:sequence-specific DNA binding"/>
    <property type="evidence" value="ECO:0007669"/>
    <property type="project" value="InterPro"/>
</dbReference>
<evidence type="ECO:0000313" key="6">
    <source>
        <dbReference type="EMBL" id="RRD59877.1"/>
    </source>
</evidence>
<dbReference type="Pfam" id="PF13181">
    <property type="entry name" value="TPR_8"/>
    <property type="match status" value="2"/>
</dbReference>
<dbReference type="Proteomes" id="UP000278609">
    <property type="component" value="Unassembled WGS sequence"/>
</dbReference>
<evidence type="ECO:0000256" key="3">
    <source>
        <dbReference type="ARBA" id="ARBA00023163"/>
    </source>
</evidence>
<dbReference type="RefSeq" id="WP_124751868.1">
    <property type="nucleotide sequence ID" value="NZ_RQYS01000034.1"/>
</dbReference>
<organism evidence="6 7">
    <name type="scientific">Tannerella forsythia</name>
    <name type="common">Bacteroides forsythus</name>
    <dbReference type="NCBI Taxonomy" id="28112"/>
    <lineage>
        <taxon>Bacteria</taxon>
        <taxon>Pseudomonadati</taxon>
        <taxon>Bacteroidota</taxon>
        <taxon>Bacteroidia</taxon>
        <taxon>Bacteroidales</taxon>
        <taxon>Tannerellaceae</taxon>
        <taxon>Tannerella</taxon>
    </lineage>
</organism>
<proteinExistence type="predicted"/>